<dbReference type="SUPFAM" id="SSF53448">
    <property type="entry name" value="Nucleotide-diphospho-sugar transferases"/>
    <property type="match status" value="1"/>
</dbReference>
<evidence type="ECO:0000313" key="5">
    <source>
        <dbReference type="Proteomes" id="UP000541810"/>
    </source>
</evidence>
<feature type="region of interest" description="Disordered" evidence="1">
    <location>
        <begin position="1"/>
        <end position="36"/>
    </location>
</feature>
<dbReference type="RefSeq" id="WP_184678064.1">
    <property type="nucleotide sequence ID" value="NZ_JACHGY010000001.1"/>
</dbReference>
<comment type="caution">
    <text evidence="4">The sequence shown here is derived from an EMBL/GenBank/DDBJ whole genome shotgun (WGS) entry which is preliminary data.</text>
</comment>
<feature type="transmembrane region" description="Helical" evidence="2">
    <location>
        <begin position="149"/>
        <end position="170"/>
    </location>
</feature>
<dbReference type="PANTHER" id="PTHR22916">
    <property type="entry name" value="GLYCOSYLTRANSFERASE"/>
    <property type="match status" value="1"/>
</dbReference>
<feature type="transmembrane region" description="Helical" evidence="2">
    <location>
        <begin position="116"/>
        <end position="143"/>
    </location>
</feature>
<keyword evidence="4" id="KW-0808">Transferase</keyword>
<feature type="transmembrane region" description="Helical" evidence="2">
    <location>
        <begin position="371"/>
        <end position="392"/>
    </location>
</feature>
<gene>
    <name evidence="4" type="ORF">HNQ40_002362</name>
</gene>
<feature type="transmembrane region" description="Helical" evidence="2">
    <location>
        <begin position="210"/>
        <end position="231"/>
    </location>
</feature>
<evidence type="ECO:0000259" key="3">
    <source>
        <dbReference type="Pfam" id="PF00535"/>
    </source>
</evidence>
<keyword evidence="2" id="KW-1133">Transmembrane helix</keyword>
<dbReference type="InterPro" id="IPR001173">
    <property type="entry name" value="Glyco_trans_2-like"/>
</dbReference>
<name>A0A7X0H778_9BACT</name>
<keyword evidence="2" id="KW-0812">Transmembrane</keyword>
<feature type="transmembrane region" description="Helical" evidence="2">
    <location>
        <begin position="404"/>
        <end position="426"/>
    </location>
</feature>
<proteinExistence type="predicted"/>
<feature type="domain" description="Glycosyltransferase 2-like" evidence="3">
    <location>
        <begin position="484"/>
        <end position="610"/>
    </location>
</feature>
<dbReference type="PANTHER" id="PTHR22916:SF3">
    <property type="entry name" value="UDP-GLCNAC:BETAGAL BETA-1,3-N-ACETYLGLUCOSAMINYLTRANSFERASE-LIKE PROTEIN 1"/>
    <property type="match status" value="1"/>
</dbReference>
<sequence length="848" mass="93147">MSLTPDAPEPSDSSPSPAIAHGAEVAPEAAGSDESVRGGRQWATRGIWAMLDQGLFAGANFLITVGLAGWLTERDFGAFTTAYASFLVIGVFTTALLTEPMMVFGAKKYRDNLPDYFGRLIGGHLLVTIIGGLILGGIGLLVGFTGEKLLGLAMCLLAFTQCSQLLPWMTRNACYIESNPRPAAIAGIIYLVLIVGSLLCLRMLESLSIVTAIMTMFGASLAANIYLLLYLRPNLRSVFRFSGYGPATRDHWRYGKWATLTGLTRYIPEQLPYIAVPVILGIAAKTSPDLETGGALKALMNFSVPLILISWAASTLVTPMLVRAKHTPRFFKISGIMLMMTMGLPLLFWPVLGLLGEPIISLLYSGKYVDYAPLTWLIGLIPVIAGLDAVLHTQLKAAERPDRLFLASVASSAVLIVLGLPMILVWGLTGAILAILASYIAQAMTLCLMGGSIILRAAAPIPEDLGTDLRPLELPALPQEPLVSVIMANHNYGHMVGDAIRSVLEQTYGRFELIVVDDGSTDDSAEVIQRYVAKDTRVTLIRQDNKGQGGAWNTAFERCRGDILCLLDSDDMFEPDKLETIVDTFEEKPNVGMIQHPLQVIDTANQPLQVIPFLSRLEEGWLAPTVLRRGGRWSFMPTSALAFHMEVAQHFFPLSAKLYRGNADTLLFTVGPLLSRVHVIRRPLARYRIHGGNLMSSGSSDRAGMRKQLRSVYNTLTGSNQQLKRLGMDLPQLDPRVHLQYRERLFQLSMLRGRRRGWVGRYIGLMQVLLTDDMYGRAQKLMAVPTYGLLPFIPRGWRAAWLDRAKGMGRAKGIAQTMLLLTHFKPRRAQDPQTSTDSNKLQAEPSVS</sequence>
<keyword evidence="2" id="KW-0472">Membrane</keyword>
<reference evidence="4 5" key="1">
    <citation type="submission" date="2020-08" db="EMBL/GenBank/DDBJ databases">
        <title>Genomic Encyclopedia of Type Strains, Phase IV (KMG-IV): sequencing the most valuable type-strain genomes for metagenomic binning, comparative biology and taxonomic classification.</title>
        <authorList>
            <person name="Goeker M."/>
        </authorList>
    </citation>
    <scope>NUCLEOTIDE SEQUENCE [LARGE SCALE GENOMIC DNA]</scope>
    <source>
        <strain evidence="4 5">DSM 103725</strain>
    </source>
</reference>
<dbReference type="GO" id="GO:0016758">
    <property type="term" value="F:hexosyltransferase activity"/>
    <property type="evidence" value="ECO:0007669"/>
    <property type="project" value="UniProtKB-ARBA"/>
</dbReference>
<dbReference type="InterPro" id="IPR029044">
    <property type="entry name" value="Nucleotide-diphossugar_trans"/>
</dbReference>
<dbReference type="AlphaFoldDB" id="A0A7X0H778"/>
<dbReference type="Proteomes" id="UP000541810">
    <property type="component" value="Unassembled WGS sequence"/>
</dbReference>
<protein>
    <submittedName>
        <fullName evidence="4">Glycosyltransferase involved in cell wall biosynthesis/O-antigen/teichoic acid export membrane protein</fullName>
    </submittedName>
</protein>
<feature type="transmembrane region" description="Helical" evidence="2">
    <location>
        <begin position="83"/>
        <end position="104"/>
    </location>
</feature>
<accession>A0A7X0H778</accession>
<feature type="region of interest" description="Disordered" evidence="1">
    <location>
        <begin position="826"/>
        <end position="848"/>
    </location>
</feature>
<feature type="transmembrane region" description="Helical" evidence="2">
    <location>
        <begin position="330"/>
        <end position="351"/>
    </location>
</feature>
<dbReference type="CDD" id="cd00761">
    <property type="entry name" value="Glyco_tranf_GTA_type"/>
    <property type="match status" value="1"/>
</dbReference>
<keyword evidence="5" id="KW-1185">Reference proteome</keyword>
<feature type="transmembrane region" description="Helical" evidence="2">
    <location>
        <begin position="182"/>
        <end position="204"/>
    </location>
</feature>
<organism evidence="4 5">
    <name type="scientific">Algisphaera agarilytica</name>
    <dbReference type="NCBI Taxonomy" id="1385975"/>
    <lineage>
        <taxon>Bacteria</taxon>
        <taxon>Pseudomonadati</taxon>
        <taxon>Planctomycetota</taxon>
        <taxon>Phycisphaerae</taxon>
        <taxon>Phycisphaerales</taxon>
        <taxon>Phycisphaeraceae</taxon>
        <taxon>Algisphaera</taxon>
    </lineage>
</organism>
<feature type="compositionally biased region" description="Polar residues" evidence="1">
    <location>
        <begin position="831"/>
        <end position="848"/>
    </location>
</feature>
<evidence type="ECO:0000313" key="4">
    <source>
        <dbReference type="EMBL" id="MBB6430556.1"/>
    </source>
</evidence>
<dbReference type="Pfam" id="PF00535">
    <property type="entry name" value="Glycos_transf_2"/>
    <property type="match status" value="1"/>
</dbReference>
<feature type="transmembrane region" description="Helical" evidence="2">
    <location>
        <begin position="299"/>
        <end position="318"/>
    </location>
</feature>
<evidence type="ECO:0000256" key="2">
    <source>
        <dbReference type="SAM" id="Phobius"/>
    </source>
</evidence>
<dbReference type="EMBL" id="JACHGY010000001">
    <property type="protein sequence ID" value="MBB6430556.1"/>
    <property type="molecule type" value="Genomic_DNA"/>
</dbReference>
<dbReference type="Gene3D" id="3.90.550.10">
    <property type="entry name" value="Spore Coat Polysaccharide Biosynthesis Protein SpsA, Chain A"/>
    <property type="match status" value="1"/>
</dbReference>
<evidence type="ECO:0000256" key="1">
    <source>
        <dbReference type="SAM" id="MobiDB-lite"/>
    </source>
</evidence>
<feature type="transmembrane region" description="Helical" evidence="2">
    <location>
        <begin position="47"/>
        <end position="71"/>
    </location>
</feature>